<proteinExistence type="predicted"/>
<comment type="caution">
    <text evidence="2">The sequence shown here is derived from an EMBL/GenBank/DDBJ whole genome shotgun (WGS) entry which is preliminary data.</text>
</comment>
<feature type="compositionally biased region" description="Polar residues" evidence="1">
    <location>
        <begin position="76"/>
        <end position="92"/>
    </location>
</feature>
<feature type="region of interest" description="Disordered" evidence="1">
    <location>
        <begin position="76"/>
        <end position="106"/>
    </location>
</feature>
<dbReference type="Proteomes" id="UP000490535">
    <property type="component" value="Unassembled WGS sequence"/>
</dbReference>
<evidence type="ECO:0000313" key="2">
    <source>
        <dbReference type="EMBL" id="KAF1023974.1"/>
    </source>
</evidence>
<dbReference type="EMBL" id="WNDP01000071">
    <property type="protein sequence ID" value="KAF1023974.1"/>
    <property type="molecule type" value="Genomic_DNA"/>
</dbReference>
<sequence length="106" mass="11556">MNSLVNSIYKVLDQLGLTAQKRALHIQFSNPDLTAQVFLQRIEGQHAINQGVSVELICLATSANIPSHSNNLSVAKLQSTKSPTEDNCSVPQASLPKPHRDTVMVH</sequence>
<reference evidence="3" key="1">
    <citation type="journal article" date="2020" name="MBio">
        <title>Horizontal gene transfer to a defensive symbiont with a reduced genome amongst a multipartite beetle microbiome.</title>
        <authorList>
            <person name="Waterworth S.C."/>
            <person name="Florez L.V."/>
            <person name="Rees E.R."/>
            <person name="Hertweck C."/>
            <person name="Kaltenpoth M."/>
            <person name="Kwan J.C."/>
        </authorList>
    </citation>
    <scope>NUCLEOTIDE SEQUENCE [LARGE SCALE GENOMIC DNA]</scope>
</reference>
<evidence type="ECO:0000313" key="3">
    <source>
        <dbReference type="Proteomes" id="UP000490535"/>
    </source>
</evidence>
<accession>A0A833TWR8</accession>
<name>A0A833TWR8_ACIBZ</name>
<organism evidence="2 3">
    <name type="scientific">Acinetobacter bereziniae</name>
    <name type="common">Acinetobacter genomosp. 10</name>
    <dbReference type="NCBI Taxonomy" id="106648"/>
    <lineage>
        <taxon>Bacteria</taxon>
        <taxon>Pseudomonadati</taxon>
        <taxon>Pseudomonadota</taxon>
        <taxon>Gammaproteobacteria</taxon>
        <taxon>Moraxellales</taxon>
        <taxon>Moraxellaceae</taxon>
        <taxon>Acinetobacter</taxon>
    </lineage>
</organism>
<gene>
    <name evidence="2" type="ORF">GAK29_02804</name>
</gene>
<protein>
    <submittedName>
        <fullName evidence="2">Uncharacterized protein</fullName>
    </submittedName>
</protein>
<evidence type="ECO:0000256" key="1">
    <source>
        <dbReference type="SAM" id="MobiDB-lite"/>
    </source>
</evidence>
<dbReference type="AlphaFoldDB" id="A0A833TWR8"/>